<protein>
    <submittedName>
        <fullName evidence="2">Uncharacterized protein</fullName>
    </submittedName>
</protein>
<organism evidence="2 3">
    <name type="scientific">Astrephomene gubernaculifera</name>
    <dbReference type="NCBI Taxonomy" id="47775"/>
    <lineage>
        <taxon>Eukaryota</taxon>
        <taxon>Viridiplantae</taxon>
        <taxon>Chlorophyta</taxon>
        <taxon>core chlorophytes</taxon>
        <taxon>Chlorophyceae</taxon>
        <taxon>CS clade</taxon>
        <taxon>Chlamydomonadales</taxon>
        <taxon>Astrephomenaceae</taxon>
        <taxon>Astrephomene</taxon>
    </lineage>
</organism>
<dbReference type="Proteomes" id="UP001054857">
    <property type="component" value="Unassembled WGS sequence"/>
</dbReference>
<evidence type="ECO:0000313" key="2">
    <source>
        <dbReference type="EMBL" id="GFR46756.1"/>
    </source>
</evidence>
<feature type="non-terminal residue" evidence="2">
    <location>
        <position position="564"/>
    </location>
</feature>
<dbReference type="SUPFAM" id="SSF88723">
    <property type="entry name" value="PIN domain-like"/>
    <property type="match status" value="1"/>
</dbReference>
<sequence length="564" mass="60577">MGVQGLTTQLEAGGRPHVVTLSMGEASTRKENLLLVDSSAVEYYLIKKLLAILDWKSTRFHKRLYYETCRYYGGLQRTGLRCVLIADSAADPGLEATYVVRRQASLAAGHYFMPPTAAPVMLQAYLDLGLEVVRSLHGADELLLAWAVRDSASLFAVLTNDSDFYVYGTPRIVKAQDVVVDARSVTFHTWSTDELWRCWRATALIAVGPGRSGAAAAAASSVPPLLRRAQVAAVLGNDAGKGLRHRLEMRRKVANRGAATAAATPNVAARAVVQLPDPPEPLTLEFFRREPVRLRNFTDADLATFNAIVQAYMDQYAAARDGSALRNLTLSPAVVPWLNPVVAARLAAGAAVPSLLPALACRGLCSLVVPEPFWSPQLALRRRVAALLFGDRAPGVSYEYDANGNALHVLVQSAAAAEVAERAEWFQPARHLPDLTIIQDGADAVPAVARQATLEETVRHLREVYPGLPPALVTVYALLLHAVDPDEAAWDEQQVRQLLLPRVPMRLGAAPAAAVAGEAADEEGDMDDGAAAPAANGGPRHGAPIVDVGSALNTEDWNDIDAKD</sequence>
<gene>
    <name evidence="2" type="ORF">Agub_g8381</name>
</gene>
<name>A0AAD3DVU9_9CHLO</name>
<keyword evidence="3" id="KW-1185">Reference proteome</keyword>
<dbReference type="Gene3D" id="3.40.50.1010">
    <property type="entry name" value="5'-nuclease"/>
    <property type="match status" value="1"/>
</dbReference>
<proteinExistence type="predicted"/>
<feature type="compositionally biased region" description="Low complexity" evidence="1">
    <location>
        <begin position="529"/>
        <end position="544"/>
    </location>
</feature>
<evidence type="ECO:0000313" key="3">
    <source>
        <dbReference type="Proteomes" id="UP001054857"/>
    </source>
</evidence>
<dbReference type="EMBL" id="BMAR01000015">
    <property type="protein sequence ID" value="GFR46756.1"/>
    <property type="molecule type" value="Genomic_DNA"/>
</dbReference>
<feature type="region of interest" description="Disordered" evidence="1">
    <location>
        <begin position="514"/>
        <end position="550"/>
    </location>
</feature>
<feature type="compositionally biased region" description="Acidic residues" evidence="1">
    <location>
        <begin position="519"/>
        <end position="528"/>
    </location>
</feature>
<dbReference type="InterPro" id="IPR029060">
    <property type="entry name" value="PIN-like_dom_sf"/>
</dbReference>
<evidence type="ECO:0000256" key="1">
    <source>
        <dbReference type="SAM" id="MobiDB-lite"/>
    </source>
</evidence>
<reference evidence="2 3" key="1">
    <citation type="journal article" date="2021" name="Sci. Rep.">
        <title>Genome sequencing of the multicellular alga Astrephomene provides insights into convergent evolution of germ-soma differentiation.</title>
        <authorList>
            <person name="Yamashita S."/>
            <person name="Yamamoto K."/>
            <person name="Matsuzaki R."/>
            <person name="Suzuki S."/>
            <person name="Yamaguchi H."/>
            <person name="Hirooka S."/>
            <person name="Minakuchi Y."/>
            <person name="Miyagishima S."/>
            <person name="Kawachi M."/>
            <person name="Toyoda A."/>
            <person name="Nozaki H."/>
        </authorList>
    </citation>
    <scope>NUCLEOTIDE SEQUENCE [LARGE SCALE GENOMIC DNA]</scope>
    <source>
        <strain evidence="2 3">NIES-4017</strain>
    </source>
</reference>
<dbReference type="AlphaFoldDB" id="A0AAD3DVU9"/>
<accession>A0AAD3DVU9</accession>
<comment type="caution">
    <text evidence="2">The sequence shown here is derived from an EMBL/GenBank/DDBJ whole genome shotgun (WGS) entry which is preliminary data.</text>
</comment>